<gene>
    <name evidence="4" type="primary">LOC106808983</name>
</gene>
<dbReference type="InterPro" id="IPR000210">
    <property type="entry name" value="BTB/POZ_dom"/>
</dbReference>
<dbReference type="Gene3D" id="3.30.710.10">
    <property type="entry name" value="Potassium Channel Kv1.1, Chain A"/>
    <property type="match status" value="1"/>
</dbReference>
<evidence type="ECO:0000259" key="1">
    <source>
        <dbReference type="PROSITE" id="PS50097"/>
    </source>
</evidence>
<proteinExistence type="predicted"/>
<dbReference type="Pfam" id="PF00651">
    <property type="entry name" value="BTB"/>
    <property type="match status" value="1"/>
</dbReference>
<dbReference type="CDD" id="cd00121">
    <property type="entry name" value="MATH"/>
    <property type="match status" value="1"/>
</dbReference>
<dbReference type="SUPFAM" id="SSF49599">
    <property type="entry name" value="TRAF domain-like"/>
    <property type="match status" value="1"/>
</dbReference>
<dbReference type="PROSITE" id="PS50144">
    <property type="entry name" value="MATH"/>
    <property type="match status" value="1"/>
</dbReference>
<dbReference type="CDD" id="cd18186">
    <property type="entry name" value="BTB_POZ_ZBTB_KLHL-like"/>
    <property type="match status" value="1"/>
</dbReference>
<dbReference type="InterPro" id="IPR008974">
    <property type="entry name" value="TRAF-like"/>
</dbReference>
<evidence type="ECO:0000313" key="3">
    <source>
        <dbReference type="Proteomes" id="UP000695022"/>
    </source>
</evidence>
<name>A0ABM1E5D4_PRICU</name>
<reference evidence="4" key="1">
    <citation type="submission" date="2025-08" db="UniProtKB">
        <authorList>
            <consortium name="RefSeq"/>
        </authorList>
    </citation>
    <scope>IDENTIFICATION</scope>
</reference>
<organism evidence="3 4">
    <name type="scientific">Priapulus caudatus</name>
    <name type="common">Priapulid worm</name>
    <dbReference type="NCBI Taxonomy" id="37621"/>
    <lineage>
        <taxon>Eukaryota</taxon>
        <taxon>Metazoa</taxon>
        <taxon>Ecdysozoa</taxon>
        <taxon>Scalidophora</taxon>
        <taxon>Priapulida</taxon>
        <taxon>Priapulimorpha</taxon>
        <taxon>Priapulimorphida</taxon>
        <taxon>Priapulidae</taxon>
        <taxon>Priapulus</taxon>
    </lineage>
</organism>
<feature type="domain" description="BTB" evidence="1">
    <location>
        <begin position="185"/>
        <end position="256"/>
    </location>
</feature>
<dbReference type="RefSeq" id="XP_014667405.1">
    <property type="nucleotide sequence ID" value="XM_014811919.1"/>
</dbReference>
<dbReference type="Gene3D" id="2.60.210.10">
    <property type="entry name" value="Apoptosis, Tumor Necrosis Factor Receptor Associated Protein 2, Chain A"/>
    <property type="match status" value="1"/>
</dbReference>
<dbReference type="InterPro" id="IPR002083">
    <property type="entry name" value="MATH/TRAF_dom"/>
</dbReference>
<keyword evidence="3" id="KW-1185">Reference proteome</keyword>
<protein>
    <submittedName>
        <fullName evidence="4">BTB and MATH domain-containing protein 43-like</fullName>
    </submittedName>
</protein>
<evidence type="ECO:0000313" key="4">
    <source>
        <dbReference type="RefSeq" id="XP_014667405.1"/>
    </source>
</evidence>
<dbReference type="Proteomes" id="UP000695022">
    <property type="component" value="Unplaced"/>
</dbReference>
<dbReference type="SMART" id="SM00225">
    <property type="entry name" value="BTB"/>
    <property type="match status" value="1"/>
</dbReference>
<feature type="domain" description="MATH" evidence="2">
    <location>
        <begin position="1"/>
        <end position="137"/>
    </location>
</feature>
<dbReference type="PANTHER" id="PTHR24413">
    <property type="entry name" value="SPECKLE-TYPE POZ PROTEIN"/>
    <property type="match status" value="1"/>
</dbReference>
<evidence type="ECO:0000259" key="2">
    <source>
        <dbReference type="PROSITE" id="PS50144"/>
    </source>
</evidence>
<dbReference type="InterPro" id="IPR011333">
    <property type="entry name" value="SKP1/BTB/POZ_sf"/>
</dbReference>
<dbReference type="PROSITE" id="PS50097">
    <property type="entry name" value="BTB"/>
    <property type="match status" value="1"/>
</dbReference>
<dbReference type="SUPFAM" id="SSF54695">
    <property type="entry name" value="POZ domain"/>
    <property type="match status" value="1"/>
</dbReference>
<sequence length="279" mass="32220">MAHYAFQLPNFMKRFGPNPDDLSMDFFASYVSDPINRIQWRLYFKRHAKENSDKEYISVYLKLMKFFDGQCRQVTHRPVVEVTYSIGIRDQEFACVHSKTATHSDWTTDWGWREFLPLDAAREHLLPDGSLFVFCNLDPKQEGRYSIPPSPPSQPSSRCTRFLANSPRTEPTGLGQKLLNDKHHTDVTIVAGEKNPVTFQAHKAVLCIQSSVFAQGFDHKFLPDLPSSHVRVKDFDADTVREMINYVYTGRTDKMTEMAHLLLPAAEKYQLEGEARRRE</sequence>
<dbReference type="Pfam" id="PF22486">
    <property type="entry name" value="MATH_2"/>
    <property type="match status" value="1"/>
</dbReference>
<accession>A0ABM1E5D4</accession>
<dbReference type="GeneID" id="106808983"/>